<keyword evidence="10" id="KW-1185">Reference proteome</keyword>
<dbReference type="Pfam" id="PF07690">
    <property type="entry name" value="MFS_1"/>
    <property type="match status" value="1"/>
</dbReference>
<proteinExistence type="predicted"/>
<evidence type="ECO:0000256" key="4">
    <source>
        <dbReference type="ARBA" id="ARBA00022989"/>
    </source>
</evidence>
<organism evidence="9 10">
    <name type="scientific">Gigaspora margarita</name>
    <dbReference type="NCBI Taxonomy" id="4874"/>
    <lineage>
        <taxon>Eukaryota</taxon>
        <taxon>Fungi</taxon>
        <taxon>Fungi incertae sedis</taxon>
        <taxon>Mucoromycota</taxon>
        <taxon>Glomeromycotina</taxon>
        <taxon>Glomeromycetes</taxon>
        <taxon>Diversisporales</taxon>
        <taxon>Gigasporaceae</taxon>
        <taxon>Gigaspora</taxon>
    </lineage>
</organism>
<evidence type="ECO:0000313" key="9">
    <source>
        <dbReference type="EMBL" id="KAF0373007.1"/>
    </source>
</evidence>
<feature type="compositionally biased region" description="Low complexity" evidence="6">
    <location>
        <begin position="113"/>
        <end position="131"/>
    </location>
</feature>
<accession>A0A8H3ZZI7</accession>
<feature type="compositionally biased region" description="Polar residues" evidence="6">
    <location>
        <begin position="335"/>
        <end position="345"/>
    </location>
</feature>
<dbReference type="InterPro" id="IPR020846">
    <property type="entry name" value="MFS_dom"/>
</dbReference>
<dbReference type="OrthoDB" id="10021397at2759"/>
<keyword evidence="5 7" id="KW-0472">Membrane</keyword>
<feature type="region of interest" description="Disordered" evidence="6">
    <location>
        <begin position="238"/>
        <end position="270"/>
    </location>
</feature>
<dbReference type="PROSITE" id="PS50850">
    <property type="entry name" value="MFS"/>
    <property type="match status" value="1"/>
</dbReference>
<dbReference type="SUPFAM" id="SSF103473">
    <property type="entry name" value="MFS general substrate transporter"/>
    <property type="match status" value="1"/>
</dbReference>
<dbReference type="PANTHER" id="PTHR23501:SF191">
    <property type="entry name" value="VACUOLAR BASIC AMINO ACID TRANSPORTER 4"/>
    <property type="match status" value="1"/>
</dbReference>
<evidence type="ECO:0000256" key="5">
    <source>
        <dbReference type="ARBA" id="ARBA00023136"/>
    </source>
</evidence>
<dbReference type="EMBL" id="WTPW01002652">
    <property type="protein sequence ID" value="KAF0373007.1"/>
    <property type="molecule type" value="Genomic_DNA"/>
</dbReference>
<evidence type="ECO:0000313" key="10">
    <source>
        <dbReference type="Proteomes" id="UP000439903"/>
    </source>
</evidence>
<feature type="domain" description="Major facilitator superfamily (MFS) profile" evidence="8">
    <location>
        <begin position="393"/>
        <end position="877"/>
    </location>
</feature>
<feature type="transmembrane region" description="Helical" evidence="7">
    <location>
        <begin position="679"/>
        <end position="703"/>
    </location>
</feature>
<feature type="transmembrane region" description="Helical" evidence="7">
    <location>
        <begin position="613"/>
        <end position="634"/>
    </location>
</feature>
<feature type="transmembrane region" description="Helical" evidence="7">
    <location>
        <begin position="457"/>
        <end position="476"/>
    </location>
</feature>
<feature type="transmembrane region" description="Helical" evidence="7">
    <location>
        <begin position="744"/>
        <end position="765"/>
    </location>
</feature>
<evidence type="ECO:0000259" key="8">
    <source>
        <dbReference type="PROSITE" id="PS50850"/>
    </source>
</evidence>
<feature type="transmembrane region" description="Helical" evidence="7">
    <location>
        <begin position="391"/>
        <end position="411"/>
    </location>
</feature>
<dbReference type="GO" id="GO:0012505">
    <property type="term" value="C:endomembrane system"/>
    <property type="evidence" value="ECO:0007669"/>
    <property type="project" value="UniProtKB-SubCell"/>
</dbReference>
<feature type="compositionally biased region" description="Polar residues" evidence="6">
    <location>
        <begin position="251"/>
        <end position="262"/>
    </location>
</feature>
<feature type="region of interest" description="Disordered" evidence="6">
    <location>
        <begin position="334"/>
        <end position="354"/>
    </location>
</feature>
<dbReference type="InterPro" id="IPR036259">
    <property type="entry name" value="MFS_trans_sf"/>
</dbReference>
<feature type="transmembrane region" description="Helical" evidence="7">
    <location>
        <begin position="715"/>
        <end position="738"/>
    </location>
</feature>
<comment type="caution">
    <text evidence="9">The sequence shown here is derived from an EMBL/GenBank/DDBJ whole genome shotgun (WGS) entry which is preliminary data.</text>
</comment>
<feature type="transmembrane region" description="Helical" evidence="7">
    <location>
        <begin position="654"/>
        <end position="673"/>
    </location>
</feature>
<dbReference type="GO" id="GO:0022857">
    <property type="term" value="F:transmembrane transporter activity"/>
    <property type="evidence" value="ECO:0007669"/>
    <property type="project" value="InterPro"/>
</dbReference>
<evidence type="ECO:0000256" key="2">
    <source>
        <dbReference type="ARBA" id="ARBA00022448"/>
    </source>
</evidence>
<dbReference type="InterPro" id="IPR011701">
    <property type="entry name" value="MFS"/>
</dbReference>
<evidence type="ECO:0000256" key="7">
    <source>
        <dbReference type="SAM" id="Phobius"/>
    </source>
</evidence>
<evidence type="ECO:0000256" key="1">
    <source>
        <dbReference type="ARBA" id="ARBA00004127"/>
    </source>
</evidence>
<feature type="transmembrane region" description="Helical" evidence="7">
    <location>
        <begin position="853"/>
        <end position="872"/>
    </location>
</feature>
<sequence length="900" mass="100015">MSFSAHHTPKSSQGSEGDIFFEATPEVGAINGNMNQKNQSEDSNADQFNVNKNEFRQRDRVHDHSRSIDSVISPMQSVYMTPQDSTCNLLINAIKQAAMTNHIDPRLRPEDLTTSPTTTPFFTTPSTPFGPGRQTMDFSNVNEFNFTSNTSKSIMNRQVSAAAVAAKIREFESIIKKTSQVNLKPIMETSESPQYSSTPKSNQSSGSPRYRHAVEPSSGTNTYVADSYDHIEIEKDTITSSGTPAGGSPIEQVNVNNRFSGKSTDERWFSSSEITEDDRINKDNHINLTLNTNSRNKRDLSRDVIMEETTDTGREINREENYRRISKVSYATRGDTASKSDSTTEVGGIDSPISSKRVSEKDAFSPISSKTSSKRISKESAVLYLNSRDKFLLLIGLSLAFFLVIFDITMISNQIPKIITDFKAGEDISWIITSYNIASVILQPVCDKYSNIFGRKLVLLIAIFIFGSGSVLSGAAQNFQWLICARALVGLGSGIIVPMAFTTISDVVPALQRKPFNNSINFAFAFGLVLGPIVGGLFADYLSWRWSFYMNGALSVIPIISLWFVTILFAPIDPVFTKLKLVDWLGFVLLASGFLFILLPINFGGVQLDWLSIPIFIMFAIGFILLLFFVIFEVKYAEEPLLPKHLFFDSCHRAVFGAFFSLGWIQAVIIYYSPVYFQYVLSLTAISSAIALLPLVISIIVFLGFSDSLLNFTGYYRWIIFCGSLITIAGSALLSTFNLYMGDIFRIISFVVIGIGIGSSSRILFNPAQMAVKDREKNAVNELCNFFRASGWVFGVSISGAIFNNKIMSDFSNIPNFPLQSSLNDALFLTNIRNLSSKDQIIILTSISNAITINFRICIFMAVVGLVFSLFIKHYKVRGVKRNEQAELGVNNVEILNEKV</sequence>
<reference evidence="9 10" key="1">
    <citation type="journal article" date="2019" name="Environ. Microbiol.">
        <title>At the nexus of three kingdoms: the genome of the mycorrhizal fungus Gigaspora margarita provides insights into plant, endobacterial and fungal interactions.</title>
        <authorList>
            <person name="Venice F."/>
            <person name="Ghignone S."/>
            <person name="Salvioli di Fossalunga A."/>
            <person name="Amselem J."/>
            <person name="Novero M."/>
            <person name="Xianan X."/>
            <person name="Sedzielewska Toro K."/>
            <person name="Morin E."/>
            <person name="Lipzen A."/>
            <person name="Grigoriev I.V."/>
            <person name="Henrissat B."/>
            <person name="Martin F.M."/>
            <person name="Bonfante P."/>
        </authorList>
    </citation>
    <scope>NUCLEOTIDE SEQUENCE [LARGE SCALE GENOMIC DNA]</scope>
    <source>
        <strain evidence="9 10">BEG34</strain>
    </source>
</reference>
<dbReference type="Gene3D" id="1.20.1250.20">
    <property type="entry name" value="MFS general substrate transporter like domains"/>
    <property type="match status" value="2"/>
</dbReference>
<keyword evidence="2" id="KW-0813">Transport</keyword>
<keyword evidence="3 7" id="KW-0812">Transmembrane</keyword>
<comment type="subcellular location">
    <subcellularLocation>
        <location evidence="1">Endomembrane system</location>
        <topology evidence="1">Multi-pass membrane protein</topology>
    </subcellularLocation>
</comment>
<protein>
    <submittedName>
        <fullName evidence="9">MFS general substrate transporter</fullName>
    </submittedName>
</protein>
<evidence type="ECO:0000256" key="3">
    <source>
        <dbReference type="ARBA" id="ARBA00022692"/>
    </source>
</evidence>
<keyword evidence="4 7" id="KW-1133">Transmembrane helix</keyword>
<feature type="transmembrane region" description="Helical" evidence="7">
    <location>
        <begin position="520"/>
        <end position="542"/>
    </location>
</feature>
<feature type="compositionally biased region" description="Polar residues" evidence="6">
    <location>
        <begin position="189"/>
        <end position="207"/>
    </location>
</feature>
<gene>
    <name evidence="9" type="ORF">F8M41_013076</name>
</gene>
<feature type="region of interest" description="Disordered" evidence="6">
    <location>
        <begin position="185"/>
        <end position="223"/>
    </location>
</feature>
<name>A0A8H3ZZI7_GIGMA</name>
<dbReference type="Proteomes" id="UP000439903">
    <property type="component" value="Unassembled WGS sequence"/>
</dbReference>
<dbReference type="AlphaFoldDB" id="A0A8H3ZZI7"/>
<dbReference type="PANTHER" id="PTHR23501">
    <property type="entry name" value="MAJOR FACILITATOR SUPERFAMILY"/>
    <property type="match status" value="1"/>
</dbReference>
<feature type="transmembrane region" description="Helical" evidence="7">
    <location>
        <begin position="548"/>
        <end position="569"/>
    </location>
</feature>
<feature type="transmembrane region" description="Helical" evidence="7">
    <location>
        <begin position="786"/>
        <end position="803"/>
    </location>
</feature>
<evidence type="ECO:0000256" key="6">
    <source>
        <dbReference type="SAM" id="MobiDB-lite"/>
    </source>
</evidence>
<feature type="transmembrane region" description="Helical" evidence="7">
    <location>
        <begin position="581"/>
        <end position="601"/>
    </location>
</feature>
<feature type="transmembrane region" description="Helical" evidence="7">
    <location>
        <begin position="488"/>
        <end position="508"/>
    </location>
</feature>
<feature type="region of interest" description="Disordered" evidence="6">
    <location>
        <begin position="106"/>
        <end position="131"/>
    </location>
</feature>
<dbReference type="GO" id="GO:0005886">
    <property type="term" value="C:plasma membrane"/>
    <property type="evidence" value="ECO:0007669"/>
    <property type="project" value="TreeGrafter"/>
</dbReference>